<dbReference type="STRING" id="67767.A0A0J7K3N8"/>
<dbReference type="InterPro" id="IPR043128">
    <property type="entry name" value="Rev_trsase/Diguanyl_cyclase"/>
</dbReference>
<proteinExistence type="predicted"/>
<dbReference type="GO" id="GO:0006508">
    <property type="term" value="P:proteolysis"/>
    <property type="evidence" value="ECO:0007669"/>
    <property type="project" value="UniProtKB-KW"/>
</dbReference>
<dbReference type="Gene3D" id="2.40.70.10">
    <property type="entry name" value="Acid Proteases"/>
    <property type="match status" value="1"/>
</dbReference>
<evidence type="ECO:0000256" key="7">
    <source>
        <dbReference type="ARBA" id="ARBA00022918"/>
    </source>
</evidence>
<dbReference type="InterPro" id="IPR000477">
    <property type="entry name" value="RT_dom"/>
</dbReference>
<dbReference type="GO" id="GO:0008233">
    <property type="term" value="F:peptidase activity"/>
    <property type="evidence" value="ECO:0007669"/>
    <property type="project" value="UniProtKB-KW"/>
</dbReference>
<dbReference type="PANTHER" id="PTHR37984">
    <property type="entry name" value="PROTEIN CBG26694"/>
    <property type="match status" value="1"/>
</dbReference>
<feature type="domain" description="Reverse transcriptase" evidence="8">
    <location>
        <begin position="107"/>
        <end position="291"/>
    </location>
</feature>
<keyword evidence="7" id="KW-0695">RNA-directed DNA polymerase</keyword>
<evidence type="ECO:0000256" key="6">
    <source>
        <dbReference type="ARBA" id="ARBA00022801"/>
    </source>
</evidence>
<dbReference type="GO" id="GO:0003964">
    <property type="term" value="F:RNA-directed DNA polymerase activity"/>
    <property type="evidence" value="ECO:0007669"/>
    <property type="project" value="UniProtKB-KW"/>
</dbReference>
<evidence type="ECO:0000256" key="2">
    <source>
        <dbReference type="ARBA" id="ARBA00022679"/>
    </source>
</evidence>
<evidence type="ECO:0000256" key="3">
    <source>
        <dbReference type="ARBA" id="ARBA00022695"/>
    </source>
</evidence>
<dbReference type="GO" id="GO:0004519">
    <property type="term" value="F:endonuclease activity"/>
    <property type="evidence" value="ECO:0007669"/>
    <property type="project" value="UniProtKB-KW"/>
</dbReference>
<dbReference type="Gene3D" id="3.30.70.270">
    <property type="match status" value="2"/>
</dbReference>
<accession>A0A0J7K3N8</accession>
<organism evidence="9 10">
    <name type="scientific">Lasius niger</name>
    <name type="common">Black garden ant</name>
    <dbReference type="NCBI Taxonomy" id="67767"/>
    <lineage>
        <taxon>Eukaryota</taxon>
        <taxon>Metazoa</taxon>
        <taxon>Ecdysozoa</taxon>
        <taxon>Arthropoda</taxon>
        <taxon>Hexapoda</taxon>
        <taxon>Insecta</taxon>
        <taxon>Pterygota</taxon>
        <taxon>Neoptera</taxon>
        <taxon>Endopterygota</taxon>
        <taxon>Hymenoptera</taxon>
        <taxon>Apocrita</taxon>
        <taxon>Aculeata</taxon>
        <taxon>Formicoidea</taxon>
        <taxon>Formicidae</taxon>
        <taxon>Formicinae</taxon>
        <taxon>Lasius</taxon>
        <taxon>Lasius</taxon>
    </lineage>
</organism>
<evidence type="ECO:0000313" key="10">
    <source>
        <dbReference type="Proteomes" id="UP000036403"/>
    </source>
</evidence>
<dbReference type="AlphaFoldDB" id="A0A0J7K3N8"/>
<dbReference type="FunFam" id="3.30.70.270:FF:000045">
    <property type="entry name" value="Transposon Tf2-7 polyprotein"/>
    <property type="match status" value="1"/>
</dbReference>
<name>A0A0J7K3N8_LASNI</name>
<dbReference type="PaxDb" id="67767-A0A0J7K3N8"/>
<dbReference type="OrthoDB" id="7554945at2759"/>
<dbReference type="SUPFAM" id="SSF56672">
    <property type="entry name" value="DNA/RNA polymerases"/>
    <property type="match status" value="1"/>
</dbReference>
<evidence type="ECO:0000256" key="1">
    <source>
        <dbReference type="ARBA" id="ARBA00022670"/>
    </source>
</evidence>
<dbReference type="InterPro" id="IPR043502">
    <property type="entry name" value="DNA/RNA_pol_sf"/>
</dbReference>
<keyword evidence="5 9" id="KW-0255">Endonuclease</keyword>
<keyword evidence="1" id="KW-0645">Protease</keyword>
<keyword evidence="10" id="KW-1185">Reference proteome</keyword>
<dbReference type="EMBL" id="LBMM01014824">
    <property type="protein sequence ID" value="KMQ85033.1"/>
    <property type="molecule type" value="Genomic_DNA"/>
</dbReference>
<sequence length="383" mass="43727">MYATIDLAGRKIKHAIYVVKDDFPMKYEGILGIDFLRKQQVSCDYKKRELKIGDAVLKLLPGEPLSCTATIEHAISTRADTAPVNMKPYRLPEKHKAEVNKQVQEMLEDGIIRKSASQWNAPLLVVPKKPDASGKPRLRVVIDFRRLNNLTIGDSFPLPNITDILDQLGNAKYFTTLDLASGYHQIPMAEHDKKKTAFSTPYGHYEFNRMPFGLRNAPATFQRLMNSVLIGMQGLRCLVYLDDIVIYGSSLEDHNKRLTEVLRRLRENNLKLQPEKCEFLRKEVIYLGHIISENGIMPDPSKLTAVKNFPIPKKVKDIQAFIGLAGYYRKFIEDFSRIAKPLTKLTKKSEKFAWAAEQQNAFEALKEKLITAPVLKYPDFSEE</sequence>
<keyword evidence="4" id="KW-0540">Nuclease</keyword>
<keyword evidence="3" id="KW-0548">Nucleotidyltransferase</keyword>
<feature type="non-terminal residue" evidence="9">
    <location>
        <position position="383"/>
    </location>
</feature>
<protein>
    <submittedName>
        <fullName evidence="9">Enzymatic polyprotein endonuclease reverse</fullName>
    </submittedName>
</protein>
<dbReference type="InterPro" id="IPR021109">
    <property type="entry name" value="Peptidase_aspartic_dom_sf"/>
</dbReference>
<reference evidence="9 10" key="1">
    <citation type="submission" date="2015-04" db="EMBL/GenBank/DDBJ databases">
        <title>Lasius niger genome sequencing.</title>
        <authorList>
            <person name="Konorov E.A."/>
            <person name="Nikitin M.A."/>
            <person name="Kirill M.V."/>
            <person name="Chang P."/>
        </authorList>
    </citation>
    <scope>NUCLEOTIDE SEQUENCE [LARGE SCALE GENOMIC DNA]</scope>
    <source>
        <tissue evidence="9">Whole</tissue>
    </source>
</reference>
<keyword evidence="2" id="KW-0808">Transferase</keyword>
<comment type="caution">
    <text evidence="9">The sequence shown here is derived from an EMBL/GenBank/DDBJ whole genome shotgun (WGS) entry which is preliminary data.</text>
</comment>
<keyword evidence="6" id="KW-0378">Hydrolase</keyword>
<dbReference type="CDD" id="cd01647">
    <property type="entry name" value="RT_LTR"/>
    <property type="match status" value="1"/>
</dbReference>
<dbReference type="Gene3D" id="3.10.10.10">
    <property type="entry name" value="HIV Type 1 Reverse Transcriptase, subunit A, domain 1"/>
    <property type="match status" value="1"/>
</dbReference>
<dbReference type="PROSITE" id="PS50878">
    <property type="entry name" value="RT_POL"/>
    <property type="match status" value="1"/>
</dbReference>
<dbReference type="InterPro" id="IPR050951">
    <property type="entry name" value="Retrovirus_Pol_polyprotein"/>
</dbReference>
<gene>
    <name evidence="9" type="ORF">RF55_16691</name>
</gene>
<evidence type="ECO:0000256" key="4">
    <source>
        <dbReference type="ARBA" id="ARBA00022722"/>
    </source>
</evidence>
<dbReference type="PANTHER" id="PTHR37984:SF5">
    <property type="entry name" value="PROTEIN NYNRIN-LIKE"/>
    <property type="match status" value="1"/>
</dbReference>
<evidence type="ECO:0000313" key="9">
    <source>
        <dbReference type="EMBL" id="KMQ85033.1"/>
    </source>
</evidence>
<dbReference type="Proteomes" id="UP000036403">
    <property type="component" value="Unassembled WGS sequence"/>
</dbReference>
<evidence type="ECO:0000259" key="8">
    <source>
        <dbReference type="PROSITE" id="PS50878"/>
    </source>
</evidence>
<evidence type="ECO:0000256" key="5">
    <source>
        <dbReference type="ARBA" id="ARBA00022759"/>
    </source>
</evidence>
<dbReference type="Pfam" id="PF00078">
    <property type="entry name" value="RVT_1"/>
    <property type="match status" value="1"/>
</dbReference>
<dbReference type="FunFam" id="3.10.10.10:FF:000007">
    <property type="entry name" value="Retrovirus-related Pol polyprotein from transposon 17.6-like Protein"/>
    <property type="match status" value="1"/>
</dbReference>